<dbReference type="InParanoid" id="A0A671DK32"/>
<evidence type="ECO:0000256" key="1">
    <source>
        <dbReference type="ARBA" id="ARBA00009467"/>
    </source>
</evidence>
<dbReference type="GeneTree" id="ENSGT00950000182925"/>
<evidence type="ECO:0000256" key="2">
    <source>
        <dbReference type="SAM" id="MobiDB-lite"/>
    </source>
</evidence>
<evidence type="ECO:0000313" key="4">
    <source>
        <dbReference type="Proteomes" id="UP000472240"/>
    </source>
</evidence>
<protein>
    <recommendedName>
        <fullName evidence="5">Spindlin family member 3</fullName>
    </recommendedName>
</protein>
<dbReference type="GO" id="GO:0007276">
    <property type="term" value="P:gamete generation"/>
    <property type="evidence" value="ECO:0007669"/>
    <property type="project" value="InterPro"/>
</dbReference>
<proteinExistence type="inferred from homology"/>
<dbReference type="AlphaFoldDB" id="A0A671DK32"/>
<dbReference type="InterPro" id="IPR042567">
    <property type="entry name" value="SPIN/Ssty_sf"/>
</dbReference>
<dbReference type="PANTHER" id="PTHR10405">
    <property type="entry name" value="SPINDLIN"/>
    <property type="match status" value="1"/>
</dbReference>
<evidence type="ECO:0000313" key="3">
    <source>
        <dbReference type="Ensembl" id="ENSRFEP00010001376.1"/>
    </source>
</evidence>
<organism evidence="3 4">
    <name type="scientific">Rhinolophus ferrumequinum</name>
    <name type="common">Greater horseshoe bat</name>
    <dbReference type="NCBI Taxonomy" id="59479"/>
    <lineage>
        <taxon>Eukaryota</taxon>
        <taxon>Metazoa</taxon>
        <taxon>Chordata</taxon>
        <taxon>Craniata</taxon>
        <taxon>Vertebrata</taxon>
        <taxon>Euteleostomi</taxon>
        <taxon>Mammalia</taxon>
        <taxon>Eutheria</taxon>
        <taxon>Laurasiatheria</taxon>
        <taxon>Chiroptera</taxon>
        <taxon>Yinpterochiroptera</taxon>
        <taxon>Rhinolophoidea</taxon>
        <taxon>Rhinolophidae</taxon>
        <taxon>Rhinolophinae</taxon>
        <taxon>Rhinolophus</taxon>
    </lineage>
</organism>
<name>A0A671DK32_RHIFE</name>
<dbReference type="InterPro" id="IPR003671">
    <property type="entry name" value="SPIN/Ssty"/>
</dbReference>
<dbReference type="Gene3D" id="2.80.10.70">
    <property type="entry name" value="Spindlin/Ssty"/>
    <property type="match status" value="1"/>
</dbReference>
<dbReference type="OMA" id="REICMAK"/>
<reference evidence="3" key="5">
    <citation type="submission" date="2025-09" db="UniProtKB">
        <authorList>
            <consortium name="Ensembl"/>
        </authorList>
    </citation>
    <scope>IDENTIFICATION</scope>
</reference>
<reference evidence="3 4" key="2">
    <citation type="journal article" date="2018" name="Annu Rev Anim Biosci">
        <title>Bat Biology, Genomes, and the Bat1K Project: To Generate Chromosome-Level Genomes for All Living Bat Species.</title>
        <authorList>
            <person name="Teeling E.C."/>
            <person name="Vernes S.C."/>
            <person name="Davalos L.M."/>
            <person name="Ray D.A."/>
            <person name="Gilbert M.T.P."/>
            <person name="Myers E."/>
        </authorList>
    </citation>
    <scope>NUCLEOTIDE SEQUENCE</scope>
</reference>
<feature type="region of interest" description="Disordered" evidence="2">
    <location>
        <begin position="1"/>
        <end position="20"/>
    </location>
</feature>
<sequence length="128" mass="14539">MKIPFGNAIAGQRSRRGARHASVPVTMIKRKAAHKKHRSQPTSQPQRNIVGFRIRHRWKDGDGPLTEWKGTILDQINSASKVRGELHPIKRKIAQAAAAEGTPYLSRHLREICMAKMKTRNERQNFGL</sequence>
<reference evidence="3" key="4">
    <citation type="submission" date="2025-08" db="UniProtKB">
        <authorList>
            <consortium name="Ensembl"/>
        </authorList>
    </citation>
    <scope>IDENTIFICATION</scope>
</reference>
<comment type="similarity">
    <text evidence="1">Belongs to the SPIN/STSY family.</text>
</comment>
<dbReference type="Proteomes" id="UP000472240">
    <property type="component" value="Chromosome 1"/>
</dbReference>
<accession>A0A671DK32</accession>
<dbReference type="Pfam" id="PF02513">
    <property type="entry name" value="Spin-Ssty"/>
    <property type="match status" value="1"/>
</dbReference>
<dbReference type="Ensembl" id="ENSRFET00010001516.1">
    <property type="protein sequence ID" value="ENSRFEP00010001376.1"/>
    <property type="gene ID" value="ENSRFEG00010001022.1"/>
</dbReference>
<reference evidence="3 4" key="1">
    <citation type="journal article" date="2015" name="Annu Rev Anim Biosci">
        <title>The Genome 10K Project: a way forward.</title>
        <authorList>
            <person name="Koepfli K.P."/>
            <person name="Paten B."/>
            <person name="O'Brien S.J."/>
            <person name="Koepfli K.P."/>
            <person name="Paten B."/>
            <person name="Antunes A."/>
            <person name="Belov K."/>
            <person name="Bustamante C."/>
            <person name="Castoe T.A."/>
            <person name="Clawson H."/>
            <person name="Crawford A.J."/>
            <person name="Diekhans M."/>
            <person name="Distel D."/>
            <person name="Durbin R."/>
            <person name="Earl D."/>
            <person name="Fujita M.K."/>
            <person name="Gamble T."/>
            <person name="Georges A."/>
            <person name="Gemmell N."/>
            <person name="Gilbert M.T."/>
            <person name="Graves J.M."/>
            <person name="Green R.E."/>
            <person name="Hickey G."/>
            <person name="Jarvis E.D."/>
            <person name="Johnson W."/>
            <person name="Komissarov A."/>
            <person name="Korf I."/>
            <person name="Kuhn R."/>
            <person name="Larkin D.M."/>
            <person name="Lewin H."/>
            <person name="Lopez J.V."/>
            <person name="Ma J."/>
            <person name="Marques-Bonet T."/>
            <person name="Miller W."/>
            <person name="Murphy R."/>
            <person name="Pevzner P."/>
            <person name="Shapiro B."/>
            <person name="Steiner C."/>
            <person name="Tamazian G."/>
            <person name="Venkatesh B."/>
            <person name="Wang J."/>
            <person name="Wayne R."/>
            <person name="Wiley E."/>
            <person name="Yang H."/>
            <person name="Zhang G."/>
            <person name="Haussler D."/>
            <person name="Ryder O."/>
            <person name="O'Brien S.J."/>
        </authorList>
    </citation>
    <scope>NUCLEOTIDE SEQUENCE</scope>
</reference>
<evidence type="ECO:0008006" key="5">
    <source>
        <dbReference type="Google" id="ProtNLM"/>
    </source>
</evidence>
<keyword evidence="4" id="KW-1185">Reference proteome</keyword>
<reference evidence="4" key="3">
    <citation type="submission" date="2018-12" db="EMBL/GenBank/DDBJ databases">
        <title>G10K-VGP greater horseshoe bat female genome, primary haplotype.</title>
        <authorList>
            <person name="Teeling E."/>
            <person name="Myers G."/>
            <person name="Vernes S."/>
            <person name="Pippel M."/>
            <person name="Winkler S."/>
            <person name="Fedrigo O."/>
            <person name="Rhie A."/>
            <person name="Koren S."/>
            <person name="Phillippy A."/>
            <person name="Lewin H."/>
            <person name="Damas J."/>
            <person name="Howe K."/>
            <person name="Mountcastle J."/>
            <person name="Jarvis E.D."/>
        </authorList>
    </citation>
    <scope>NUCLEOTIDE SEQUENCE [LARGE SCALE GENOMIC DNA]</scope>
</reference>